<comment type="similarity">
    <text evidence="2">Belongs to the TRAFAC class OBG-HflX-like GTPase superfamily. OBG GTPase family.</text>
</comment>
<evidence type="ECO:0008006" key="11">
    <source>
        <dbReference type="Google" id="ProtNLM"/>
    </source>
</evidence>
<dbReference type="GO" id="GO:0005730">
    <property type="term" value="C:nucleolus"/>
    <property type="evidence" value="ECO:0007669"/>
    <property type="project" value="UniProtKB-SubCell"/>
</dbReference>
<accession>A0ABD2X932</accession>
<dbReference type="GO" id="GO:0005525">
    <property type="term" value="F:GTP binding"/>
    <property type="evidence" value="ECO:0007669"/>
    <property type="project" value="UniProtKB-KW"/>
</dbReference>
<evidence type="ECO:0000259" key="8">
    <source>
        <dbReference type="PROSITE" id="PS51883"/>
    </source>
</evidence>
<dbReference type="Pfam" id="PF01018">
    <property type="entry name" value="GTP1_OBG"/>
    <property type="match status" value="1"/>
</dbReference>
<reference evidence="9 10" key="1">
    <citation type="journal article" date="2024" name="bioRxiv">
        <title>A reference genome for Trichogramma kaykai: A tiny desert-dwelling parasitoid wasp with competing sex-ratio distorters.</title>
        <authorList>
            <person name="Culotta J."/>
            <person name="Lindsey A.R."/>
        </authorList>
    </citation>
    <scope>NUCLEOTIDE SEQUENCE [LARGE SCALE GENOMIC DNA]</scope>
    <source>
        <strain evidence="9 10">KSX58</strain>
    </source>
</reference>
<keyword evidence="10" id="KW-1185">Reference proteome</keyword>
<protein>
    <recommendedName>
        <fullName evidence="11">OBG-type G domain-containing protein</fullName>
    </recommendedName>
</protein>
<evidence type="ECO:0000256" key="4">
    <source>
        <dbReference type="ARBA" id="ARBA00022741"/>
    </source>
</evidence>
<dbReference type="InterPro" id="IPR036726">
    <property type="entry name" value="GTP1_OBG_dom_sf"/>
</dbReference>
<dbReference type="InterPro" id="IPR014100">
    <property type="entry name" value="GTP-bd_Obg/CgtA"/>
</dbReference>
<dbReference type="PROSITE" id="PS51883">
    <property type="entry name" value="OBG"/>
    <property type="match status" value="1"/>
</dbReference>
<evidence type="ECO:0000313" key="9">
    <source>
        <dbReference type="EMBL" id="KAL3401156.1"/>
    </source>
</evidence>
<dbReference type="PANTHER" id="PTHR11702">
    <property type="entry name" value="DEVELOPMENTALLY REGULATED GTP-BINDING PROTEIN-RELATED"/>
    <property type="match status" value="1"/>
</dbReference>
<evidence type="ECO:0000256" key="2">
    <source>
        <dbReference type="ARBA" id="ARBA00007699"/>
    </source>
</evidence>
<dbReference type="PANTHER" id="PTHR11702:SF43">
    <property type="entry name" value="GTP-BINDING PROTEIN 10"/>
    <property type="match status" value="1"/>
</dbReference>
<dbReference type="PRINTS" id="PR00326">
    <property type="entry name" value="GTP1OBG"/>
</dbReference>
<dbReference type="InterPro" id="IPR031167">
    <property type="entry name" value="G_OBG"/>
</dbReference>
<dbReference type="EMBL" id="JBJJXI010000049">
    <property type="protein sequence ID" value="KAL3401156.1"/>
    <property type="molecule type" value="Genomic_DNA"/>
</dbReference>
<keyword evidence="3" id="KW-0690">Ribosome biogenesis</keyword>
<keyword evidence="6" id="KW-0539">Nucleus</keyword>
<dbReference type="SUPFAM" id="SSF52540">
    <property type="entry name" value="P-loop containing nucleoside triphosphate hydrolases"/>
    <property type="match status" value="1"/>
</dbReference>
<evidence type="ECO:0000256" key="1">
    <source>
        <dbReference type="ARBA" id="ARBA00004604"/>
    </source>
</evidence>
<dbReference type="SUPFAM" id="SSF82051">
    <property type="entry name" value="Obg GTP-binding protein N-terminal domain"/>
    <property type="match status" value="1"/>
</dbReference>
<name>A0ABD2X932_9HYME</name>
<dbReference type="GO" id="GO:0042254">
    <property type="term" value="P:ribosome biogenesis"/>
    <property type="evidence" value="ECO:0007669"/>
    <property type="project" value="UniProtKB-UniRule"/>
</dbReference>
<gene>
    <name evidence="9" type="ORF">TKK_005772</name>
</gene>
<dbReference type="InterPro" id="IPR027417">
    <property type="entry name" value="P-loop_NTPase"/>
</dbReference>
<comment type="caution">
    <text evidence="9">The sequence shown here is derived from an EMBL/GenBank/DDBJ whole genome shotgun (WGS) entry which is preliminary data.</text>
</comment>
<evidence type="ECO:0000256" key="3">
    <source>
        <dbReference type="ARBA" id="ARBA00022517"/>
    </source>
</evidence>
<dbReference type="InterPro" id="IPR006073">
    <property type="entry name" value="GTP-bd"/>
</dbReference>
<dbReference type="Gene3D" id="2.70.210.12">
    <property type="entry name" value="GTP1/OBG domain"/>
    <property type="match status" value="1"/>
</dbReference>
<keyword evidence="5" id="KW-0342">GTP-binding</keyword>
<dbReference type="PIRSF" id="PIRSF002401">
    <property type="entry name" value="GTP_bd_Obg/CgtA"/>
    <property type="match status" value="1"/>
</dbReference>
<dbReference type="InterPro" id="IPR045086">
    <property type="entry name" value="OBG_GTPase"/>
</dbReference>
<keyword evidence="4" id="KW-0547">Nucleotide-binding</keyword>
<evidence type="ECO:0000313" key="10">
    <source>
        <dbReference type="Proteomes" id="UP001627154"/>
    </source>
</evidence>
<dbReference type="Proteomes" id="UP001627154">
    <property type="component" value="Unassembled WGS sequence"/>
</dbReference>
<dbReference type="AlphaFoldDB" id="A0ABD2X932"/>
<dbReference type="CDD" id="cd01898">
    <property type="entry name" value="Obg"/>
    <property type="match status" value="1"/>
</dbReference>
<proteinExistence type="inferred from homology"/>
<dbReference type="PROSITE" id="PS51710">
    <property type="entry name" value="G_OBG"/>
    <property type="match status" value="1"/>
</dbReference>
<feature type="domain" description="Obg" evidence="8">
    <location>
        <begin position="24"/>
        <end position="159"/>
    </location>
</feature>
<organism evidence="9 10">
    <name type="scientific">Trichogramma kaykai</name>
    <dbReference type="NCBI Taxonomy" id="54128"/>
    <lineage>
        <taxon>Eukaryota</taxon>
        <taxon>Metazoa</taxon>
        <taxon>Ecdysozoa</taxon>
        <taxon>Arthropoda</taxon>
        <taxon>Hexapoda</taxon>
        <taxon>Insecta</taxon>
        <taxon>Pterygota</taxon>
        <taxon>Neoptera</taxon>
        <taxon>Endopterygota</taxon>
        <taxon>Hymenoptera</taxon>
        <taxon>Apocrita</taxon>
        <taxon>Proctotrupomorpha</taxon>
        <taxon>Chalcidoidea</taxon>
        <taxon>Trichogrammatidae</taxon>
        <taxon>Trichogramma</taxon>
    </lineage>
</organism>
<evidence type="ECO:0000256" key="5">
    <source>
        <dbReference type="ARBA" id="ARBA00023134"/>
    </source>
</evidence>
<sequence length="392" mass="43551">MVRLTTILGYAKKVQKPLRKHLKSGYLDKLRFHVKAGTGGSGLAQYGGIGGNGGDVYVKAKEGLSLKELSQVVKKRELVAGTGYDSSKRGILGAAGEDLIINVPPGVDIYQDTGKYLGCVNQPDKKLIVAFGGKGGCKQTDYSGQNGESHHIILDLKLISDVALVGFPNAGKSTLLKTVSNAKPKVAAYPFTTLRPNLGQILYPDDREITMADLPGLIEGAHKNIGMGHNFLKHLERSKLLLFVVDIQGFKLSPRHTWRNCLDTILLLNKEIELYKPELLDIPAILLVNKMDTQGAGTIFERFKPKFENLKTALSEYPEDMCPEKVLEFEDILPMSLINKDKQEINYFKTVLRENLDKIFEMEALKLEQELPEQKLVEKLRNQLKLKAPVLV</sequence>
<dbReference type="Gene3D" id="3.40.50.300">
    <property type="entry name" value="P-loop containing nucleotide triphosphate hydrolases"/>
    <property type="match status" value="1"/>
</dbReference>
<dbReference type="Pfam" id="PF01926">
    <property type="entry name" value="MMR_HSR1"/>
    <property type="match status" value="1"/>
</dbReference>
<comment type="subcellular location">
    <subcellularLocation>
        <location evidence="1">Nucleus</location>
        <location evidence="1">Nucleolus</location>
    </subcellularLocation>
</comment>
<feature type="domain" description="OBG-type G" evidence="7">
    <location>
        <begin position="160"/>
        <end position="344"/>
    </location>
</feature>
<evidence type="ECO:0000259" key="7">
    <source>
        <dbReference type="PROSITE" id="PS51710"/>
    </source>
</evidence>
<dbReference type="InterPro" id="IPR006169">
    <property type="entry name" value="GTP1_OBG_dom"/>
</dbReference>
<evidence type="ECO:0000256" key="6">
    <source>
        <dbReference type="ARBA" id="ARBA00023242"/>
    </source>
</evidence>